<organism evidence="1 2">
    <name type="scientific">Haloarcula sinaiiensis tailed virus 1</name>
    <dbReference type="NCBI Taxonomy" id="1262530"/>
    <lineage>
        <taxon>Viruses</taxon>
        <taxon>Duplodnaviria</taxon>
        <taxon>Heunggongvirae</taxon>
        <taxon>Uroviricota</taxon>
        <taxon>Caudoviricetes</taxon>
        <taxon>Kirjokansivirales</taxon>
        <taxon>Shortaselviridae</taxon>
        <taxon>Lonfivirus</taxon>
        <taxon>Lonfivirus codicilli</taxon>
        <taxon>Lonfivirus HSTV1</taxon>
    </lineage>
</organism>
<reference evidence="1 2" key="1">
    <citation type="journal article" date="2013" name="Proc. Natl. Acad. Sci. U.S.A.">
        <title>Structure of the archaeal head-tailed virus HSTV-1 completes the HK97 fold story.</title>
        <authorList>
            <person name="Pietila M.K."/>
            <person name="Laurinmaki P."/>
            <person name="Russell D.A."/>
            <person name="Ko C.C."/>
            <person name="Jacobs-Sera D."/>
            <person name="Hendrix R.W."/>
            <person name="Bamford D.H."/>
            <person name="Butcher S.J."/>
        </authorList>
    </citation>
    <scope>NUCLEOTIDE SEQUENCE [LARGE SCALE GENOMIC DNA]</scope>
</reference>
<dbReference type="KEGG" id="vg:16151512"/>
<proteinExistence type="predicted"/>
<accession>R9QSS8</accession>
<protein>
    <submittedName>
        <fullName evidence="1">Uncharacterized protein</fullName>
    </submittedName>
</protein>
<dbReference type="EMBL" id="KC117378">
    <property type="protein sequence ID" value="AGC34576.1"/>
    <property type="molecule type" value="Genomic_DNA"/>
</dbReference>
<name>R9QSS8_9CAUD</name>
<evidence type="ECO:0000313" key="1">
    <source>
        <dbReference type="EMBL" id="AGC34576.1"/>
    </source>
</evidence>
<dbReference type="RefSeq" id="YP_008083081.1">
    <property type="nucleotide sequence ID" value="NC_021471.1"/>
</dbReference>
<sequence length="117" mass="13220">MASKRTAAEQRINDQYGEDTGVTSYQFFVPDSVWSEWQVTVPRNTTLYERLWALLEQDARATTSDGFSDMEERTARLLASRIQQRAVNAASALDDSDPDRARDELDAIKDIAGQFEA</sequence>
<keyword evidence="2" id="KW-1185">Reference proteome</keyword>
<gene>
    <name evidence="1" type="primary">31</name>
    <name evidence="1" type="ORF">HSTV1_31</name>
</gene>
<dbReference type="Proteomes" id="UP000014319">
    <property type="component" value="Genome"/>
</dbReference>
<dbReference type="GeneID" id="16151512"/>
<evidence type="ECO:0000313" key="2">
    <source>
        <dbReference type="Proteomes" id="UP000014319"/>
    </source>
</evidence>